<reference evidence="4" key="1">
    <citation type="journal article" date="2017" name="Front. Plant Sci.">
        <title>Climate Clever Clovers: New Paradigm to Reduce the Environmental Footprint of Ruminants by Breeding Low Methanogenic Forages Utilizing Haplotype Variation.</title>
        <authorList>
            <person name="Kaur P."/>
            <person name="Appels R."/>
            <person name="Bayer P.E."/>
            <person name="Keeble-Gagnere G."/>
            <person name="Wang J."/>
            <person name="Hirakawa H."/>
            <person name="Shirasawa K."/>
            <person name="Vercoe P."/>
            <person name="Stefanova K."/>
            <person name="Durmic Z."/>
            <person name="Nichols P."/>
            <person name="Revell C."/>
            <person name="Isobe S.N."/>
            <person name="Edwards D."/>
            <person name="Erskine W."/>
        </authorList>
    </citation>
    <scope>NUCLEOTIDE SEQUENCE [LARGE SCALE GENOMIC DNA]</scope>
    <source>
        <strain evidence="4">cv. Daliak</strain>
    </source>
</reference>
<evidence type="ECO:0000313" key="4">
    <source>
        <dbReference type="Proteomes" id="UP000242715"/>
    </source>
</evidence>
<feature type="domain" description="Putative plant transposon protein" evidence="2">
    <location>
        <begin position="47"/>
        <end position="221"/>
    </location>
</feature>
<evidence type="ECO:0000256" key="1">
    <source>
        <dbReference type="SAM" id="MobiDB-lite"/>
    </source>
</evidence>
<sequence length="332" mass="37133">MVLKKNLSSKKPKTDAGSSREVEFWAEKVFDILPTGMYRDFAEVIHERWWNKLPNPPQTINDDLVREFYANAVPTNEDAPFSFTTMICGHPLRFDREAINAYLGNPHTLVNEDGLCPYARILAQGNWNVDHMKQKLLLPDRNIKFNTAGLPLRALRGDMKPKAQLTLLFILHNIPCSHLSDAPMNILGLLYCVHAGKDVDVARVIANELKVIASSGVTDHSRPKFPSIDPMLQNWFHQTWDQNAANHRADIAMYEAVYRMNLQQPLDEPNMFQTHNAWPGDKPNFVGGAGVEAGADGDGAGVDDDAIDEAAANAFDDNDASGEDEQYEEMSD</sequence>
<feature type="compositionally biased region" description="Gly residues" evidence="1">
    <location>
        <begin position="288"/>
        <end position="300"/>
    </location>
</feature>
<evidence type="ECO:0000259" key="2">
    <source>
        <dbReference type="Pfam" id="PF20167"/>
    </source>
</evidence>
<protein>
    <recommendedName>
        <fullName evidence="2">Putative plant transposon protein domain-containing protein</fullName>
    </recommendedName>
</protein>
<dbReference type="InterPro" id="IPR046796">
    <property type="entry name" value="Transposase_32_dom"/>
</dbReference>
<feature type="compositionally biased region" description="Acidic residues" evidence="1">
    <location>
        <begin position="316"/>
        <end position="332"/>
    </location>
</feature>
<accession>A0A2Z6NAZ3</accession>
<proteinExistence type="predicted"/>
<dbReference type="EMBL" id="DF973832">
    <property type="protein sequence ID" value="GAU40906.1"/>
    <property type="molecule type" value="Genomic_DNA"/>
</dbReference>
<feature type="region of interest" description="Disordered" evidence="1">
    <location>
        <begin position="312"/>
        <end position="332"/>
    </location>
</feature>
<feature type="region of interest" description="Disordered" evidence="1">
    <location>
        <begin position="288"/>
        <end position="307"/>
    </location>
</feature>
<evidence type="ECO:0000313" key="3">
    <source>
        <dbReference type="EMBL" id="GAU40906.1"/>
    </source>
</evidence>
<gene>
    <name evidence="3" type="ORF">TSUD_297110</name>
</gene>
<dbReference type="Pfam" id="PF20167">
    <property type="entry name" value="Transposase_32"/>
    <property type="match status" value="1"/>
</dbReference>
<name>A0A2Z6NAZ3_TRISU</name>
<keyword evidence="4" id="KW-1185">Reference proteome</keyword>
<organism evidence="3 4">
    <name type="scientific">Trifolium subterraneum</name>
    <name type="common">Subterranean clover</name>
    <dbReference type="NCBI Taxonomy" id="3900"/>
    <lineage>
        <taxon>Eukaryota</taxon>
        <taxon>Viridiplantae</taxon>
        <taxon>Streptophyta</taxon>
        <taxon>Embryophyta</taxon>
        <taxon>Tracheophyta</taxon>
        <taxon>Spermatophyta</taxon>
        <taxon>Magnoliopsida</taxon>
        <taxon>eudicotyledons</taxon>
        <taxon>Gunneridae</taxon>
        <taxon>Pentapetalae</taxon>
        <taxon>rosids</taxon>
        <taxon>fabids</taxon>
        <taxon>Fabales</taxon>
        <taxon>Fabaceae</taxon>
        <taxon>Papilionoideae</taxon>
        <taxon>50 kb inversion clade</taxon>
        <taxon>NPAAA clade</taxon>
        <taxon>Hologalegina</taxon>
        <taxon>IRL clade</taxon>
        <taxon>Trifolieae</taxon>
        <taxon>Trifolium</taxon>
    </lineage>
</organism>
<dbReference type="AlphaFoldDB" id="A0A2Z6NAZ3"/>
<dbReference type="Proteomes" id="UP000242715">
    <property type="component" value="Unassembled WGS sequence"/>
</dbReference>